<comment type="catalytic activity">
    <reaction evidence="6">
        <text>L-seryl-[protein] + ATP = O-phospho-L-seryl-[protein] + ADP + H(+)</text>
        <dbReference type="Rhea" id="RHEA:17989"/>
        <dbReference type="Rhea" id="RHEA-COMP:9863"/>
        <dbReference type="Rhea" id="RHEA-COMP:11604"/>
        <dbReference type="ChEBI" id="CHEBI:15378"/>
        <dbReference type="ChEBI" id="CHEBI:29999"/>
        <dbReference type="ChEBI" id="CHEBI:30616"/>
        <dbReference type="ChEBI" id="CHEBI:83421"/>
        <dbReference type="ChEBI" id="CHEBI:456216"/>
        <dbReference type="EC" id="2.7.11.1"/>
    </reaction>
</comment>
<evidence type="ECO:0000313" key="10">
    <source>
        <dbReference type="EMBL" id="OUC78017.1"/>
    </source>
</evidence>
<dbReference type="GO" id="GO:0106310">
    <property type="term" value="F:protein serine kinase activity"/>
    <property type="evidence" value="ECO:0007669"/>
    <property type="project" value="UniProtKB-UniRule"/>
</dbReference>
<dbReference type="InterPro" id="IPR011009">
    <property type="entry name" value="Kinase-like_dom_sf"/>
</dbReference>
<evidence type="ECO:0000256" key="5">
    <source>
        <dbReference type="ARBA" id="ARBA00022840"/>
    </source>
</evidence>
<organism evidence="10 11">
    <name type="scientific">Gordonia lacunae</name>
    <dbReference type="NCBI Taxonomy" id="417102"/>
    <lineage>
        <taxon>Bacteria</taxon>
        <taxon>Bacillati</taxon>
        <taxon>Actinomycetota</taxon>
        <taxon>Actinomycetes</taxon>
        <taxon>Mycobacteriales</taxon>
        <taxon>Gordoniaceae</taxon>
        <taxon>Gordonia</taxon>
    </lineage>
</organism>
<dbReference type="PIRSF" id="PIRSF000574">
    <property type="entry name" value="Ser/Thr_PK_PknK_prd"/>
    <property type="match status" value="1"/>
</dbReference>
<dbReference type="RefSeq" id="WP_086536095.1">
    <property type="nucleotide sequence ID" value="NZ_NGFO01000016.1"/>
</dbReference>
<dbReference type="InterPro" id="IPR059106">
    <property type="entry name" value="WHD_MalT"/>
</dbReference>
<comment type="caution">
    <text evidence="10">The sequence shown here is derived from an EMBL/GenBank/DDBJ whole genome shotgun (WGS) entry which is preliminary data.</text>
</comment>
<sequence>MAENDPLTTQRDAVRDVAGELVGAGFADPVEIGRGGYGAVYRCRQPALDRDVAVKVLTDHLDEQNLERFVREQRAMGRLSGHPNIVNILEVGSTPEGFPFIVMQYHPHASLDVRIRKDGPLDWREILRLGIKVAGALEAAHRAGTLHRDIKPGNILITEYGEPQLTDFGIARISGGFETDADLVTGSPAFTAPELLAGATPSVTSDVYGLGATLFCALTGHAAFERRSGEQVVAHFLRVASEGVPDLAAAGFPAEVSGCVEHAMAREPVDRPESALALGEELREAQRRLGVPLDEMALPAGAMGPSTPATAPRRRTTMNLPMPSTKFRPPVRPRAQVTRSRLLETLRDGKLRRLTLIHAPTGYGKTTVAAQWAERLADDGIPVAWLTVDDSDNGVARFLADLIESLGRADPDSVGDLASVVDEHGDRADEYVLTSLINDVHARGRRIALIVDDWHRVTDAAVIGAMDYLLEHGCHHLQVIVTSRTRAGLPVSRLQVHDEIIEIDMAALCFDADEAERFLRDVAGLDLRADQVADLWSSTDGWVAALQLACVSLRGSGEPSELIGDISGRHHAIGDFLAENVLGVLEPEVLQFLLKVSLPERICADLATTLSGEARGQAMLEDIEVRDLFLTRMDQAGEWFRFHSLFAEFLRRRLERDEPQLITPLHRRSSEWFARHGMLTEAVDHALAAGDADRAVELVETDGRSLIEHSRMTTLVTLIDKLPPVTVAANPILQVQLAWANLLLHRAALAEASLERARVALERLPQSDASAGIRREAEIADACVRAISDRLDGLDERVTRLADDLDGLPPFLVSAIHNVGTLGATMRFDFDEAHRWQQRAIPAHQRNTGPYAVMYGYGLDGLAYFEQLDLDRAEACFRTGLRLSRERGSPAQSQGARLACALLAEILYERGQLEETERLLDDSFLIGAAEGVVDMIEARHLVGARLALCHGDREAAARYLAEAVHVAERLGTPRLRALAENELVTRRLPTRRPILPRVDLDEDVPSQGIAAIVAQLDAETAIRLTLDSDDGSGASDAACGRAQWWVDTLTGTGRRRALLRAQRLLAVCLAAAGRFEEAHDLTVTVLEQCAAAGLVRYPLDGGDEFRQLVVDVAAGIRAGDRPVSVSLSPEFLDRVVGEEPSGR</sequence>
<dbReference type="SUPFAM" id="SSF52540">
    <property type="entry name" value="P-loop containing nucleoside triphosphate hydrolases"/>
    <property type="match status" value="1"/>
</dbReference>
<dbReference type="GO" id="GO:0004674">
    <property type="term" value="F:protein serine/threonine kinase activity"/>
    <property type="evidence" value="ECO:0007669"/>
    <property type="project" value="UniProtKB-UniRule"/>
</dbReference>
<protein>
    <recommendedName>
        <fullName evidence="6">Serine/threonine-protein kinase PknK</fullName>
        <ecNumber evidence="6">2.7.11.1</ecNumber>
    </recommendedName>
    <alternativeName>
        <fullName evidence="6">Protein kinase K</fullName>
    </alternativeName>
</protein>
<evidence type="ECO:0000259" key="9">
    <source>
        <dbReference type="PROSITE" id="PS50011"/>
    </source>
</evidence>
<comment type="similarity">
    <text evidence="6">Belongs to the protein kinase superfamily.</text>
</comment>
<comment type="catalytic activity">
    <reaction evidence="6">
        <text>L-threonyl-[protein] + ATP = O-phospho-L-threonyl-[protein] + ADP + H(+)</text>
        <dbReference type="Rhea" id="RHEA:46608"/>
        <dbReference type="Rhea" id="RHEA-COMP:11060"/>
        <dbReference type="Rhea" id="RHEA-COMP:11605"/>
        <dbReference type="ChEBI" id="CHEBI:15378"/>
        <dbReference type="ChEBI" id="CHEBI:30013"/>
        <dbReference type="ChEBI" id="CHEBI:30616"/>
        <dbReference type="ChEBI" id="CHEBI:61977"/>
        <dbReference type="ChEBI" id="CHEBI:456216"/>
        <dbReference type="EC" id="2.7.11.1"/>
    </reaction>
</comment>
<dbReference type="PROSITE" id="PS00107">
    <property type="entry name" value="PROTEIN_KINASE_ATP"/>
    <property type="match status" value="1"/>
</dbReference>
<feature type="region of interest" description="Disordered" evidence="8">
    <location>
        <begin position="297"/>
        <end position="335"/>
    </location>
</feature>
<reference evidence="10 11" key="1">
    <citation type="submission" date="2017-05" db="EMBL/GenBank/DDBJ databases">
        <title>Biotechnological potential of actinobacteria isolated from South African environments.</title>
        <authorList>
            <person name="Le Roes-Hill M."/>
            <person name="Prins A."/>
            <person name="Durrell K.A."/>
        </authorList>
    </citation>
    <scope>NUCLEOTIDE SEQUENCE [LARGE SCALE GENOMIC DNA]</scope>
    <source>
        <strain evidence="10">BS2</strain>
    </source>
</reference>
<evidence type="ECO:0000256" key="1">
    <source>
        <dbReference type="ARBA" id="ARBA00022527"/>
    </source>
</evidence>
<evidence type="ECO:0000256" key="7">
    <source>
        <dbReference type="PROSITE-ProRule" id="PRU10141"/>
    </source>
</evidence>
<keyword evidence="2 6" id="KW-0808">Transferase</keyword>
<dbReference type="EMBL" id="NGFO01000016">
    <property type="protein sequence ID" value="OUC78017.1"/>
    <property type="molecule type" value="Genomic_DNA"/>
</dbReference>
<keyword evidence="4 6" id="KW-0418">Kinase</keyword>
<dbReference type="Pfam" id="PF25873">
    <property type="entry name" value="WHD_MalT"/>
    <property type="match status" value="1"/>
</dbReference>
<dbReference type="AlphaFoldDB" id="A0A2C9ZJ32"/>
<keyword evidence="1 6" id="KW-0723">Serine/threonine-protein kinase</keyword>
<dbReference type="EC" id="2.7.11.1" evidence="6"/>
<dbReference type="SUPFAM" id="SSF48452">
    <property type="entry name" value="TPR-like"/>
    <property type="match status" value="1"/>
</dbReference>
<dbReference type="OrthoDB" id="136365at2"/>
<keyword evidence="11" id="KW-1185">Reference proteome</keyword>
<dbReference type="CDD" id="cd14014">
    <property type="entry name" value="STKc_PknB_like"/>
    <property type="match status" value="1"/>
</dbReference>
<dbReference type="STRING" id="417102.CA982_15040"/>
<evidence type="ECO:0000256" key="8">
    <source>
        <dbReference type="SAM" id="MobiDB-lite"/>
    </source>
</evidence>
<dbReference type="SUPFAM" id="SSF56112">
    <property type="entry name" value="Protein kinase-like (PK-like)"/>
    <property type="match status" value="1"/>
</dbReference>
<dbReference type="PANTHER" id="PTHR43289:SF6">
    <property type="entry name" value="SERINE_THREONINE-PROTEIN KINASE NEKL-3"/>
    <property type="match status" value="1"/>
</dbReference>
<dbReference type="GO" id="GO:0016887">
    <property type="term" value="F:ATP hydrolysis activity"/>
    <property type="evidence" value="ECO:0007669"/>
    <property type="project" value="InterPro"/>
</dbReference>
<keyword evidence="3 6" id="KW-0547">Nucleotide-binding</keyword>
<evidence type="ECO:0000256" key="4">
    <source>
        <dbReference type="ARBA" id="ARBA00022777"/>
    </source>
</evidence>
<dbReference type="Pfam" id="PF13401">
    <property type="entry name" value="AAA_22"/>
    <property type="match status" value="1"/>
</dbReference>
<dbReference type="Proteomes" id="UP000194632">
    <property type="component" value="Unassembled WGS sequence"/>
</dbReference>
<gene>
    <name evidence="10" type="ORF">CA982_15040</name>
</gene>
<feature type="domain" description="Protein kinase" evidence="9">
    <location>
        <begin position="26"/>
        <end position="283"/>
    </location>
</feature>
<dbReference type="PANTHER" id="PTHR43289">
    <property type="entry name" value="MITOGEN-ACTIVATED PROTEIN KINASE KINASE KINASE 20-RELATED"/>
    <property type="match status" value="1"/>
</dbReference>
<dbReference type="Gene3D" id="1.25.40.10">
    <property type="entry name" value="Tetratricopeptide repeat domain"/>
    <property type="match status" value="1"/>
</dbReference>
<dbReference type="CDD" id="cd01983">
    <property type="entry name" value="SIMIBI"/>
    <property type="match status" value="1"/>
</dbReference>
<dbReference type="InterPro" id="IPR017441">
    <property type="entry name" value="Protein_kinase_ATP_BS"/>
</dbReference>
<dbReference type="Gene3D" id="3.40.50.300">
    <property type="entry name" value="P-loop containing nucleotide triphosphate hydrolases"/>
    <property type="match status" value="1"/>
</dbReference>
<accession>A0A2C9ZJ32</accession>
<evidence type="ECO:0000256" key="2">
    <source>
        <dbReference type="ARBA" id="ARBA00022679"/>
    </source>
</evidence>
<dbReference type="Gene3D" id="3.30.200.20">
    <property type="entry name" value="Phosphorylase Kinase, domain 1"/>
    <property type="match status" value="1"/>
</dbReference>
<dbReference type="InterPro" id="IPR000719">
    <property type="entry name" value="Prot_kinase_dom"/>
</dbReference>
<evidence type="ECO:0000256" key="6">
    <source>
        <dbReference type="PIRNR" id="PIRNR000574"/>
    </source>
</evidence>
<dbReference type="Gene3D" id="1.10.510.10">
    <property type="entry name" value="Transferase(Phosphotransferase) domain 1"/>
    <property type="match status" value="1"/>
</dbReference>
<evidence type="ECO:0000256" key="3">
    <source>
        <dbReference type="ARBA" id="ARBA00022741"/>
    </source>
</evidence>
<feature type="binding site" evidence="7">
    <location>
        <position position="55"/>
    </location>
    <ligand>
        <name>ATP</name>
        <dbReference type="ChEBI" id="CHEBI:30616"/>
    </ligand>
</feature>
<dbReference type="InterPro" id="IPR027417">
    <property type="entry name" value="P-loop_NTPase"/>
</dbReference>
<dbReference type="GO" id="GO:0005524">
    <property type="term" value="F:ATP binding"/>
    <property type="evidence" value="ECO:0007669"/>
    <property type="project" value="UniProtKB-UniRule"/>
</dbReference>
<dbReference type="InterPro" id="IPR049945">
    <property type="entry name" value="AAA_22"/>
</dbReference>
<dbReference type="PROSITE" id="PS50011">
    <property type="entry name" value="PROTEIN_KINASE_DOM"/>
    <property type="match status" value="1"/>
</dbReference>
<dbReference type="InterPro" id="IPR016236">
    <property type="entry name" value="Ser/Thr_kinase_PknK_prd"/>
</dbReference>
<dbReference type="Pfam" id="PF00069">
    <property type="entry name" value="Pkinase"/>
    <property type="match status" value="1"/>
</dbReference>
<evidence type="ECO:0000313" key="11">
    <source>
        <dbReference type="Proteomes" id="UP000194632"/>
    </source>
</evidence>
<proteinExistence type="inferred from homology"/>
<keyword evidence="5 6" id="KW-0067">ATP-binding</keyword>
<dbReference type="InterPro" id="IPR011990">
    <property type="entry name" value="TPR-like_helical_dom_sf"/>
</dbReference>
<dbReference type="SMART" id="SM00220">
    <property type="entry name" value="S_TKc"/>
    <property type="match status" value="1"/>
</dbReference>
<name>A0A2C9ZJ32_9ACTN</name>
<dbReference type="GO" id="GO:0046872">
    <property type="term" value="F:metal ion binding"/>
    <property type="evidence" value="ECO:0007669"/>
    <property type="project" value="UniProtKB-UniRule"/>
</dbReference>